<dbReference type="InterPro" id="IPR021354">
    <property type="entry name" value="DUF2975"/>
</dbReference>
<accession>F5XI55</accession>
<dbReference type="HOGENOM" id="CLU_1203725_0_0_11"/>
<keyword evidence="1" id="KW-1133">Transmembrane helix</keyword>
<keyword evidence="3" id="KW-1185">Reference proteome</keyword>
<evidence type="ECO:0000313" key="3">
    <source>
        <dbReference type="Proteomes" id="UP000007947"/>
    </source>
</evidence>
<sequence length="230" mass="24030">MVVTGALALTGRVTYPVDVGLGPFSIQDGVSVPVGFAADVCQKASVWEQADPSDCLRFFMHADSAPGNSGVHVQDADVQPISATLTGTVELATTGGWSPLVAISVARNAVGLAVVSAVLMLIWRLLANAAAGDFFSVRAVRYVRGIGWLLIVGCVLEAILGLLATAAQHGYSIQQFGTGAHLALRADGGFDFLQLALGGLVLLLAELFRRGAIIETEHRPSDAHRDPARS</sequence>
<evidence type="ECO:0000256" key="1">
    <source>
        <dbReference type="SAM" id="Phobius"/>
    </source>
</evidence>
<dbReference type="Proteomes" id="UP000007947">
    <property type="component" value="Chromosome"/>
</dbReference>
<dbReference type="AlphaFoldDB" id="F5XI55"/>
<protein>
    <recommendedName>
        <fullName evidence="4">DUF2975 domain-containing protein</fullName>
    </recommendedName>
</protein>
<dbReference type="STRING" id="1032480.MLP_27100"/>
<dbReference type="Pfam" id="PF11188">
    <property type="entry name" value="DUF2975"/>
    <property type="match status" value="1"/>
</dbReference>
<evidence type="ECO:0008006" key="4">
    <source>
        <dbReference type="Google" id="ProtNLM"/>
    </source>
</evidence>
<dbReference type="KEGG" id="mph:MLP_27100"/>
<feature type="transmembrane region" description="Helical" evidence="1">
    <location>
        <begin position="188"/>
        <end position="208"/>
    </location>
</feature>
<dbReference type="EMBL" id="AP012204">
    <property type="protein sequence ID" value="BAK35724.1"/>
    <property type="molecule type" value="Genomic_DNA"/>
</dbReference>
<name>F5XI55_MICPN</name>
<feature type="transmembrane region" description="Helical" evidence="1">
    <location>
        <begin position="105"/>
        <end position="126"/>
    </location>
</feature>
<proteinExistence type="predicted"/>
<reference evidence="2 3" key="1">
    <citation type="submission" date="2011-05" db="EMBL/GenBank/DDBJ databases">
        <title>Whole genome sequence of Microlunatus phosphovorus NM-1.</title>
        <authorList>
            <person name="Hosoyama A."/>
            <person name="Sasaki K."/>
            <person name="Harada T."/>
            <person name="Igarashi R."/>
            <person name="Kawakoshi A."/>
            <person name="Sasagawa M."/>
            <person name="Fukada J."/>
            <person name="Nakamura S."/>
            <person name="Katano Y."/>
            <person name="Hanada S."/>
            <person name="Kamagata Y."/>
            <person name="Nakamura N."/>
            <person name="Yamazaki S."/>
            <person name="Fujita N."/>
        </authorList>
    </citation>
    <scope>NUCLEOTIDE SEQUENCE [LARGE SCALE GENOMIC DNA]</scope>
    <source>
        <strain evidence="3">ATCC 700054 / DSM 10555 / JCM 9379 / NBRC 101784 / NCIMB 13414 / VKM Ac-1990 / NM-1</strain>
    </source>
</reference>
<organism evidence="2 3">
    <name type="scientific">Microlunatus phosphovorus (strain ATCC 700054 / DSM 10555 / JCM 9379 / NBRC 101784 / NCIMB 13414 / VKM Ac-1990 / NM-1)</name>
    <dbReference type="NCBI Taxonomy" id="1032480"/>
    <lineage>
        <taxon>Bacteria</taxon>
        <taxon>Bacillati</taxon>
        <taxon>Actinomycetota</taxon>
        <taxon>Actinomycetes</taxon>
        <taxon>Propionibacteriales</taxon>
        <taxon>Propionibacteriaceae</taxon>
        <taxon>Microlunatus</taxon>
    </lineage>
</organism>
<dbReference type="eggNOG" id="ENOG5033TS4">
    <property type="taxonomic scope" value="Bacteria"/>
</dbReference>
<gene>
    <name evidence="2" type="ordered locus">MLP_27100</name>
</gene>
<evidence type="ECO:0000313" key="2">
    <source>
        <dbReference type="EMBL" id="BAK35724.1"/>
    </source>
</evidence>
<feature type="transmembrane region" description="Helical" evidence="1">
    <location>
        <begin position="146"/>
        <end position="168"/>
    </location>
</feature>
<keyword evidence="1" id="KW-0812">Transmembrane</keyword>
<keyword evidence="1" id="KW-0472">Membrane</keyword>